<name>A0A9D2SWC0_9FIRM</name>
<feature type="region of interest" description="Disordered" evidence="6">
    <location>
        <begin position="27"/>
        <end position="47"/>
    </location>
</feature>
<dbReference type="EMBL" id="DWWM01000042">
    <property type="protein sequence ID" value="HJC36809.1"/>
    <property type="molecule type" value="Genomic_DNA"/>
</dbReference>
<dbReference type="AlphaFoldDB" id="A0A9D2SWC0"/>
<evidence type="ECO:0000313" key="8">
    <source>
        <dbReference type="Proteomes" id="UP000823896"/>
    </source>
</evidence>
<comment type="subcellular location">
    <subcellularLocation>
        <location evidence="5">Cytoplasm</location>
    </subcellularLocation>
    <text evidence="5">Localizes to the division site, in a FtsZ-dependent manner.</text>
</comment>
<comment type="caution">
    <text evidence="7">The sequence shown here is derived from an EMBL/GenBank/DDBJ whole genome shotgun (WGS) entry which is preliminary data.</text>
</comment>
<dbReference type="GO" id="GO:0043093">
    <property type="term" value="P:FtsZ-dependent cytokinesis"/>
    <property type="evidence" value="ECO:0007669"/>
    <property type="project" value="UniProtKB-UniRule"/>
</dbReference>
<keyword evidence="1 5" id="KW-0132">Cell division</keyword>
<proteinExistence type="inferred from homology"/>
<comment type="function">
    <text evidence="4 5">Cell division protein that is part of the divisome complex and is recruited early to the Z-ring. Probably stimulates Z-ring formation, perhaps through the cross-linking of FtsZ protofilaments. Its function overlaps with FtsA.</text>
</comment>
<dbReference type="PANTHER" id="PTHR35798:SF1">
    <property type="entry name" value="CELL DIVISION PROTEIN SEPF"/>
    <property type="match status" value="1"/>
</dbReference>
<reference evidence="7" key="1">
    <citation type="journal article" date="2021" name="PeerJ">
        <title>Extensive microbial diversity within the chicken gut microbiome revealed by metagenomics and culture.</title>
        <authorList>
            <person name="Gilroy R."/>
            <person name="Ravi A."/>
            <person name="Getino M."/>
            <person name="Pursley I."/>
            <person name="Horton D.L."/>
            <person name="Alikhan N.F."/>
            <person name="Baker D."/>
            <person name="Gharbi K."/>
            <person name="Hall N."/>
            <person name="Watson M."/>
            <person name="Adriaenssens E.M."/>
            <person name="Foster-Nyarko E."/>
            <person name="Jarju S."/>
            <person name="Secka A."/>
            <person name="Antonio M."/>
            <person name="Oren A."/>
            <person name="Chaudhuri R.R."/>
            <person name="La Ragione R."/>
            <person name="Hildebrand F."/>
            <person name="Pallen M.J."/>
        </authorList>
    </citation>
    <scope>NUCLEOTIDE SEQUENCE</scope>
    <source>
        <strain evidence="7">CHK187-11901</strain>
    </source>
</reference>
<keyword evidence="5" id="KW-0963">Cytoplasm</keyword>
<reference evidence="7" key="2">
    <citation type="submission" date="2021-04" db="EMBL/GenBank/DDBJ databases">
        <authorList>
            <person name="Gilroy R."/>
        </authorList>
    </citation>
    <scope>NUCLEOTIDE SEQUENCE</scope>
    <source>
        <strain evidence="7">CHK187-11901</strain>
    </source>
</reference>
<dbReference type="InterPro" id="IPR023052">
    <property type="entry name" value="Cell_div_SepF"/>
</dbReference>
<evidence type="ECO:0000256" key="4">
    <source>
        <dbReference type="ARBA" id="ARBA00044936"/>
    </source>
</evidence>
<dbReference type="GO" id="GO:0000917">
    <property type="term" value="P:division septum assembly"/>
    <property type="evidence" value="ECO:0007669"/>
    <property type="project" value="UniProtKB-KW"/>
</dbReference>
<organism evidence="7 8">
    <name type="scientific">Candidatus Merdibacter merdavium</name>
    <dbReference type="NCBI Taxonomy" id="2838692"/>
    <lineage>
        <taxon>Bacteria</taxon>
        <taxon>Bacillati</taxon>
        <taxon>Bacillota</taxon>
        <taxon>Erysipelotrichia</taxon>
        <taxon>Erysipelotrichales</taxon>
        <taxon>Erysipelotrichaceae</taxon>
        <taxon>Merdibacter</taxon>
    </lineage>
</organism>
<dbReference type="Proteomes" id="UP000823896">
    <property type="component" value="Unassembled WGS sequence"/>
</dbReference>
<dbReference type="PANTHER" id="PTHR35798">
    <property type="entry name" value="CELL DIVISION PROTEIN SEPF"/>
    <property type="match status" value="1"/>
</dbReference>
<comment type="subunit">
    <text evidence="5">Homodimer. Interacts with FtsZ.</text>
</comment>
<evidence type="ECO:0000256" key="3">
    <source>
        <dbReference type="ARBA" id="ARBA00023306"/>
    </source>
</evidence>
<evidence type="ECO:0000256" key="5">
    <source>
        <dbReference type="HAMAP-Rule" id="MF_01197"/>
    </source>
</evidence>
<feature type="compositionally biased region" description="Basic and acidic residues" evidence="6">
    <location>
        <begin position="30"/>
        <end position="40"/>
    </location>
</feature>
<evidence type="ECO:0000256" key="6">
    <source>
        <dbReference type="SAM" id="MobiDB-lite"/>
    </source>
</evidence>
<evidence type="ECO:0000256" key="2">
    <source>
        <dbReference type="ARBA" id="ARBA00023210"/>
    </source>
</evidence>
<evidence type="ECO:0000313" key="7">
    <source>
        <dbReference type="EMBL" id="HJC36809.1"/>
    </source>
</evidence>
<sequence>MGVLDKVKEFVAPIDDEGDDILEVEEEVDDTPRSRYERPKTKNVNTGNTMKAKTKMVLFEPRSFSESDEVAKRLKEGNAVVVNLHKLDREYAQRTIDFLTGVVFALDGKIQKVGANVILCSPAEIGVQGQINVDSGAEG</sequence>
<dbReference type="GO" id="GO:0005737">
    <property type="term" value="C:cytoplasm"/>
    <property type="evidence" value="ECO:0007669"/>
    <property type="project" value="UniProtKB-SubCell"/>
</dbReference>
<dbReference type="Pfam" id="PF04472">
    <property type="entry name" value="SepF"/>
    <property type="match status" value="1"/>
</dbReference>
<protein>
    <recommendedName>
        <fullName evidence="5">Cell division protein SepF</fullName>
    </recommendedName>
</protein>
<evidence type="ECO:0000256" key="1">
    <source>
        <dbReference type="ARBA" id="ARBA00022618"/>
    </source>
</evidence>
<dbReference type="Gene3D" id="3.30.110.150">
    <property type="entry name" value="SepF-like protein"/>
    <property type="match status" value="1"/>
</dbReference>
<comment type="similarity">
    <text evidence="5">Belongs to the SepF family.</text>
</comment>
<accession>A0A9D2SWC0</accession>
<gene>
    <name evidence="5 7" type="primary">sepF</name>
    <name evidence="7" type="ORF">H9702_06725</name>
</gene>
<dbReference type="InterPro" id="IPR038594">
    <property type="entry name" value="SepF-like_sf"/>
</dbReference>
<dbReference type="HAMAP" id="MF_01197">
    <property type="entry name" value="SepF"/>
    <property type="match status" value="1"/>
</dbReference>
<dbReference type="InterPro" id="IPR007561">
    <property type="entry name" value="Cell_div_SepF/SepF-rel"/>
</dbReference>
<keyword evidence="2 5" id="KW-0717">Septation</keyword>
<keyword evidence="3 5" id="KW-0131">Cell cycle</keyword>